<evidence type="ECO:0000256" key="4">
    <source>
        <dbReference type="ARBA" id="ARBA00022989"/>
    </source>
</evidence>
<keyword evidence="2" id="KW-1003">Cell membrane</keyword>
<evidence type="ECO:0000256" key="5">
    <source>
        <dbReference type="ARBA" id="ARBA00023136"/>
    </source>
</evidence>
<dbReference type="Pfam" id="PF02687">
    <property type="entry name" value="FtsX"/>
    <property type="match status" value="1"/>
</dbReference>
<dbReference type="InterPro" id="IPR003838">
    <property type="entry name" value="ABC3_permease_C"/>
</dbReference>
<evidence type="ECO:0000256" key="6">
    <source>
        <dbReference type="SAM" id="Phobius"/>
    </source>
</evidence>
<dbReference type="PANTHER" id="PTHR30572:SF18">
    <property type="entry name" value="ABC-TYPE MACROLIDE FAMILY EXPORT SYSTEM PERMEASE COMPONENT 2"/>
    <property type="match status" value="1"/>
</dbReference>
<dbReference type="InterPro" id="IPR025857">
    <property type="entry name" value="MacB_PCD"/>
</dbReference>
<evidence type="ECO:0000256" key="2">
    <source>
        <dbReference type="ARBA" id="ARBA00022475"/>
    </source>
</evidence>
<reference evidence="9" key="1">
    <citation type="submission" date="2018-07" db="EMBL/GenBank/DDBJ databases">
        <title>Genome assembly of strain Ka43.</title>
        <authorList>
            <person name="Kukolya J."/>
            <person name="Nagy I."/>
            <person name="Horvath B."/>
            <person name="Toth A."/>
        </authorList>
    </citation>
    <scope>NUCLEOTIDE SEQUENCE</scope>
    <source>
        <strain evidence="9">KB43</strain>
    </source>
</reference>
<name>A0A928UZ92_9GAMM</name>
<organism evidence="9 10">
    <name type="scientific">Cellvibrio polysaccharolyticus</name>
    <dbReference type="NCBI Taxonomy" id="2082724"/>
    <lineage>
        <taxon>Bacteria</taxon>
        <taxon>Pseudomonadati</taxon>
        <taxon>Pseudomonadota</taxon>
        <taxon>Gammaproteobacteria</taxon>
        <taxon>Cellvibrionales</taxon>
        <taxon>Cellvibrionaceae</taxon>
        <taxon>Cellvibrio</taxon>
    </lineage>
</organism>
<evidence type="ECO:0000256" key="1">
    <source>
        <dbReference type="ARBA" id="ARBA00004651"/>
    </source>
</evidence>
<evidence type="ECO:0000313" key="9">
    <source>
        <dbReference type="EMBL" id="MBE8715951.1"/>
    </source>
</evidence>
<feature type="domain" description="ABC3 transporter permease C-terminal" evidence="7">
    <location>
        <begin position="314"/>
        <end position="429"/>
    </location>
</feature>
<sequence>MWKYYLRLSWLSLCKTPTLSLLMVLAIATGIAANLTILTMYTVISSNPMAHKNNEIFAVQLDSWDPDREYFALNGVPPQLTYQDAKALYDAEIADSVVIMRKAGVTIQRPESTELPAAYSSRMTTRDFFTMFDVKFVYGGPWSKNSDNGPERVVIIREGLSNKLFGNENSLGKTIFLDGEVFTVVGVVSEKWQLVPNVYDLNNNPTEAAADVYFPFFLVNEKSYQNWGNMNNWTNFRTSNYAEFLQSEVIWIQAWVSLDSPETHQQFSRFLENYISQQKQNGRFQRPAKYLLNTPEQWLDIHKVVSDDNKELLILSFVFLIVCLVNSTVLMLAKFLRKAPEAGIRRALGASRNSIFFQHLTEAFVVGTAGALLGLIFSWGGLAGIRSLYGHYENVATINSVTVMGAVLLALAATLLSGFLPAWRISHSAPAKYLKTQ</sequence>
<comment type="caution">
    <text evidence="9">The sequence shown here is derived from an EMBL/GenBank/DDBJ whole genome shotgun (WGS) entry which is preliminary data.</text>
</comment>
<dbReference type="GO" id="GO:0005886">
    <property type="term" value="C:plasma membrane"/>
    <property type="evidence" value="ECO:0007669"/>
    <property type="project" value="UniProtKB-SubCell"/>
</dbReference>
<dbReference type="Proteomes" id="UP000652567">
    <property type="component" value="Unassembled WGS sequence"/>
</dbReference>
<feature type="transmembrane region" description="Helical" evidence="6">
    <location>
        <begin position="401"/>
        <end position="423"/>
    </location>
</feature>
<keyword evidence="5 6" id="KW-0472">Membrane</keyword>
<feature type="transmembrane region" description="Helical" evidence="6">
    <location>
        <begin position="312"/>
        <end position="336"/>
    </location>
</feature>
<protein>
    <submittedName>
        <fullName evidence="9">ABC transporter permease</fullName>
    </submittedName>
</protein>
<keyword evidence="4 6" id="KW-1133">Transmembrane helix</keyword>
<evidence type="ECO:0000259" key="7">
    <source>
        <dbReference type="Pfam" id="PF02687"/>
    </source>
</evidence>
<evidence type="ECO:0000256" key="3">
    <source>
        <dbReference type="ARBA" id="ARBA00022692"/>
    </source>
</evidence>
<keyword evidence="10" id="KW-1185">Reference proteome</keyword>
<comment type="subcellular location">
    <subcellularLocation>
        <location evidence="1">Cell membrane</location>
        <topology evidence="1">Multi-pass membrane protein</topology>
    </subcellularLocation>
</comment>
<feature type="transmembrane region" description="Helical" evidence="6">
    <location>
        <begin position="356"/>
        <end position="381"/>
    </location>
</feature>
<dbReference type="GO" id="GO:0022857">
    <property type="term" value="F:transmembrane transporter activity"/>
    <property type="evidence" value="ECO:0007669"/>
    <property type="project" value="TreeGrafter"/>
</dbReference>
<gene>
    <name evidence="9" type="ORF">C4F51_01960</name>
</gene>
<dbReference type="InterPro" id="IPR050250">
    <property type="entry name" value="Macrolide_Exporter_MacB"/>
</dbReference>
<evidence type="ECO:0000259" key="8">
    <source>
        <dbReference type="Pfam" id="PF12704"/>
    </source>
</evidence>
<dbReference type="AlphaFoldDB" id="A0A928UZ92"/>
<feature type="domain" description="MacB-like periplasmic core" evidence="8">
    <location>
        <begin position="20"/>
        <end position="268"/>
    </location>
</feature>
<feature type="transmembrane region" description="Helical" evidence="6">
    <location>
        <begin position="21"/>
        <end position="44"/>
    </location>
</feature>
<proteinExistence type="predicted"/>
<evidence type="ECO:0000313" key="10">
    <source>
        <dbReference type="Proteomes" id="UP000652567"/>
    </source>
</evidence>
<keyword evidence="3 6" id="KW-0812">Transmembrane</keyword>
<accession>A0A928UZ92</accession>
<dbReference type="Pfam" id="PF12704">
    <property type="entry name" value="MacB_PCD"/>
    <property type="match status" value="1"/>
</dbReference>
<dbReference type="RefSeq" id="WP_193906683.1">
    <property type="nucleotide sequence ID" value="NZ_PRDL01000001.1"/>
</dbReference>
<dbReference type="PANTHER" id="PTHR30572">
    <property type="entry name" value="MEMBRANE COMPONENT OF TRANSPORTER-RELATED"/>
    <property type="match status" value="1"/>
</dbReference>
<dbReference type="EMBL" id="PRDL01000001">
    <property type="protein sequence ID" value="MBE8715951.1"/>
    <property type="molecule type" value="Genomic_DNA"/>
</dbReference>